<organism evidence="1 2">
    <name type="scientific">Eggerthella guodeyinii</name>
    <dbReference type="NCBI Taxonomy" id="2690837"/>
    <lineage>
        <taxon>Bacteria</taxon>
        <taxon>Bacillati</taxon>
        <taxon>Actinomycetota</taxon>
        <taxon>Coriobacteriia</taxon>
        <taxon>Eggerthellales</taxon>
        <taxon>Eggerthellaceae</taxon>
        <taxon>Eggerthella</taxon>
    </lineage>
</organism>
<dbReference type="KEGG" id="egd:GS424_015915"/>
<name>A0A6L7IPB6_9ACTN</name>
<dbReference type="InterPro" id="IPR047324">
    <property type="entry name" value="LbH_gamma_CA-like"/>
</dbReference>
<dbReference type="AlphaFoldDB" id="A0A6L7IPB6"/>
<dbReference type="Pfam" id="PF00132">
    <property type="entry name" value="Hexapep"/>
    <property type="match status" value="1"/>
</dbReference>
<sequence>MTAAEKPLYHRVKAHPTARISPAASLVGDVTLGRDVTVFAGAHLRGDLEPVVVGDESNLQEGVLVHVSSGDAAIIGRHCTVGHGAIIHGCEIGDNVLVGMGAIVMSGAKIGDECVVAAGALVPEHREFPPRSLIMGMPARVSRTLSDEEVALMCTEAGDEYVEVGAEMLAQGALEHPAPDMDMQVGA</sequence>
<dbReference type="PANTHER" id="PTHR13061:SF29">
    <property type="entry name" value="GAMMA CARBONIC ANHYDRASE-LIKE 1, MITOCHONDRIAL-RELATED"/>
    <property type="match status" value="1"/>
</dbReference>
<dbReference type="InterPro" id="IPR001451">
    <property type="entry name" value="Hexapep"/>
</dbReference>
<accession>A0A6L7IPB6</accession>
<reference evidence="1 2" key="1">
    <citation type="submission" date="2020-10" db="EMBL/GenBank/DDBJ databases">
        <title>Eggerthella sp. nov., isolated from human feces.</title>
        <authorList>
            <person name="Yajun G."/>
        </authorList>
    </citation>
    <scope>NUCLEOTIDE SEQUENCE [LARGE SCALE GENOMIC DNA]</scope>
    <source>
        <strain evidence="1 2">HF-1101</strain>
    </source>
</reference>
<dbReference type="EMBL" id="CP063310">
    <property type="protein sequence ID" value="QOS67965.1"/>
    <property type="molecule type" value="Genomic_DNA"/>
</dbReference>
<evidence type="ECO:0000313" key="2">
    <source>
        <dbReference type="Proteomes" id="UP000478463"/>
    </source>
</evidence>
<dbReference type="Gene3D" id="2.160.10.10">
    <property type="entry name" value="Hexapeptide repeat proteins"/>
    <property type="match status" value="1"/>
</dbReference>
<dbReference type="Proteomes" id="UP000478463">
    <property type="component" value="Chromosome"/>
</dbReference>
<dbReference type="RefSeq" id="WP_160941420.1">
    <property type="nucleotide sequence ID" value="NZ_CP063310.1"/>
</dbReference>
<dbReference type="InterPro" id="IPR050484">
    <property type="entry name" value="Transf_Hexapept/Carb_Anhydrase"/>
</dbReference>
<protein>
    <submittedName>
        <fullName evidence="1">Gamma carbonic anhydrase family protein</fullName>
    </submittedName>
</protein>
<dbReference type="InterPro" id="IPR011004">
    <property type="entry name" value="Trimer_LpxA-like_sf"/>
</dbReference>
<dbReference type="PANTHER" id="PTHR13061">
    <property type="entry name" value="DYNACTIN SUBUNIT P25"/>
    <property type="match status" value="1"/>
</dbReference>
<proteinExistence type="predicted"/>
<gene>
    <name evidence="1" type="ORF">GS424_015915</name>
</gene>
<dbReference type="CDD" id="cd04645">
    <property type="entry name" value="LbH_gamma_CA_like"/>
    <property type="match status" value="1"/>
</dbReference>
<evidence type="ECO:0000313" key="1">
    <source>
        <dbReference type="EMBL" id="QOS67965.1"/>
    </source>
</evidence>
<dbReference type="SUPFAM" id="SSF51161">
    <property type="entry name" value="Trimeric LpxA-like enzymes"/>
    <property type="match status" value="1"/>
</dbReference>